<dbReference type="SMART" id="SM00671">
    <property type="entry name" value="SEL1"/>
    <property type="match status" value="18"/>
</dbReference>
<keyword evidence="1 4" id="KW-0547">Nucleotide-binding</keyword>
<dbReference type="PROSITE" id="PS00108">
    <property type="entry name" value="PROTEIN_KINASE_ST"/>
    <property type="match status" value="1"/>
</dbReference>
<dbReference type="Pfam" id="PF00069">
    <property type="entry name" value="Pkinase"/>
    <property type="match status" value="1"/>
</dbReference>
<dbReference type="InterPro" id="IPR006597">
    <property type="entry name" value="Sel1-like"/>
</dbReference>
<dbReference type="Gene3D" id="1.25.40.10">
    <property type="entry name" value="Tetratricopeptide repeat domain"/>
    <property type="match status" value="4"/>
</dbReference>
<sequence length="1149" mass="135032">MITGFSEFIDHINKENNKIINPKFVHLVKSIDFIQKINEKENLDDIKEKIEKCDFIIIDKYANLNTEYNVVCFLETLLIIEKSILKKILQSIQTKEIYFLNNCFEDIQDSVHDKFDLEIFHYEIRNFTEQFKLFNIENEFWKNICPCLSAYLIKKSYLKCQKDRKKNFELNPESFYIKKRKEFKRDDFIELRTIGSGSTSVVYLFYHIESEQLYAVKIHRNKDEKLFNREMKNLENIQHPFLPQFYGTIKDKWETFFVMEYIYGQTLENIKNHHLSICEKLRIIIEIIYIIKFLHENNLIYRDLKPSNVMLDMYQHAILIDFDRLIENNLADNEDHTKDFNHCFIAPEIVSEFPQESSQSKKSDIYSIGKMIGYIITEIEPKVNNNNDIISELEKLHFYLPDISSTYEKSIETDIDKRISIEDLINYFKYLHLHVVYPPIYCETFDDFKNLPFKEKAILLFKAEIRLAIDLHYSIDFFLKYYLLAENQKDPMSQFVLGVFYSSKNDIEKSNFYFQLAEEHNDSGVQLRLGNLYKDGIHKEKDIKKAINYYLLASKQNNPSAHFMLGKFYFEGIYLNKDDDKAFYYLNLAAESNDPEILTNIGALFINIDIEKAIYYLKLASDLNYKDSLTLLGYIYSKETRIPKDINKAIYYFSRASELNDSMAQYQLGLIYENGIGIKQDINLAVKYYLQAHFQNNTDASFRLGMIFYEGKYIKKNINKALYFFGIAQQNESYAGYNLGYIYLEGLGVEKDIKKGIGFLTLSANQNNIEAQYNLGKIYLKGIYIKQDIQIGINYLMLAANQNYSKALYFLGKSYLNGRFINKDYEKSIYYLKLGAKLNNIKAQYFLGCIYYDGRIVVRDIYQAIYYFEFVANQNHAKAQNSLGYIYLEGVYIPRNIQKALYYLNLAANQEFPIALYNIGLIYLDGIDIPQDINKGINYLQLAAIKKNVDAQIKLGYIFSMDKYNMKNMNKAISYYEKAAIQNNPMAQYNIGCVYFNGKYVKKNINLAMLYFVKSANNGYPDAKLALADFYLEGKYIKRDINKAIHYYKDLSSLSNAHAKNNLGVIYKTCYKGITQNIEYAKILFNEAINQSRDHVAMYNLANIYLDEDQNKYGKNYDKAMKLLIESSFDNVVSSLLFVYYVLNMVQMK</sequence>
<gene>
    <name evidence="6" type="ORF">M9Y10_010632</name>
</gene>
<dbReference type="InterPro" id="IPR050767">
    <property type="entry name" value="Sel1_AlgK"/>
</dbReference>
<dbReference type="PANTHER" id="PTHR11102">
    <property type="entry name" value="SEL-1-LIKE PROTEIN"/>
    <property type="match status" value="1"/>
</dbReference>
<feature type="binding site" evidence="4">
    <location>
        <position position="217"/>
    </location>
    <ligand>
        <name>ATP</name>
        <dbReference type="ChEBI" id="CHEBI:30616"/>
    </ligand>
</feature>
<evidence type="ECO:0000256" key="1">
    <source>
        <dbReference type="ARBA" id="ARBA00022741"/>
    </source>
</evidence>
<evidence type="ECO:0000259" key="5">
    <source>
        <dbReference type="PROSITE" id="PS50011"/>
    </source>
</evidence>
<protein>
    <recommendedName>
        <fullName evidence="5">Protein kinase domain-containing protein</fullName>
    </recommendedName>
</protein>
<dbReference type="PROSITE" id="PS50011">
    <property type="entry name" value="PROTEIN_KINASE_DOM"/>
    <property type="match status" value="1"/>
</dbReference>
<evidence type="ECO:0000313" key="7">
    <source>
        <dbReference type="Proteomes" id="UP001470230"/>
    </source>
</evidence>
<dbReference type="InterPro" id="IPR011990">
    <property type="entry name" value="TPR-like_helical_dom_sf"/>
</dbReference>
<feature type="domain" description="Protein kinase" evidence="5">
    <location>
        <begin position="188"/>
        <end position="431"/>
    </location>
</feature>
<comment type="similarity">
    <text evidence="3">Belongs to the sel-1 family.</text>
</comment>
<dbReference type="InterPro" id="IPR000719">
    <property type="entry name" value="Prot_kinase_dom"/>
</dbReference>
<organism evidence="6 7">
    <name type="scientific">Tritrichomonas musculus</name>
    <dbReference type="NCBI Taxonomy" id="1915356"/>
    <lineage>
        <taxon>Eukaryota</taxon>
        <taxon>Metamonada</taxon>
        <taxon>Parabasalia</taxon>
        <taxon>Tritrichomonadida</taxon>
        <taxon>Tritrichomonadidae</taxon>
        <taxon>Tritrichomonas</taxon>
    </lineage>
</organism>
<keyword evidence="7" id="KW-1185">Reference proteome</keyword>
<dbReference type="CDD" id="cd00180">
    <property type="entry name" value="PKc"/>
    <property type="match status" value="1"/>
</dbReference>
<dbReference type="InterPro" id="IPR008271">
    <property type="entry name" value="Ser/Thr_kinase_AS"/>
</dbReference>
<dbReference type="EMBL" id="JAPFFF010000016">
    <property type="protein sequence ID" value="KAK8865100.1"/>
    <property type="molecule type" value="Genomic_DNA"/>
</dbReference>
<dbReference type="InterPro" id="IPR017441">
    <property type="entry name" value="Protein_kinase_ATP_BS"/>
</dbReference>
<dbReference type="Gene3D" id="1.10.510.10">
    <property type="entry name" value="Transferase(Phosphotransferase) domain 1"/>
    <property type="match status" value="1"/>
</dbReference>
<evidence type="ECO:0000256" key="2">
    <source>
        <dbReference type="ARBA" id="ARBA00022840"/>
    </source>
</evidence>
<evidence type="ECO:0000313" key="6">
    <source>
        <dbReference type="EMBL" id="KAK8865100.1"/>
    </source>
</evidence>
<keyword evidence="2 4" id="KW-0067">ATP-binding</keyword>
<name>A0ABR2IMK4_9EUKA</name>
<dbReference type="PROSITE" id="PS00107">
    <property type="entry name" value="PROTEIN_KINASE_ATP"/>
    <property type="match status" value="1"/>
</dbReference>
<accession>A0ABR2IMK4</accession>
<dbReference type="SUPFAM" id="SSF81901">
    <property type="entry name" value="HCP-like"/>
    <property type="match status" value="5"/>
</dbReference>
<reference evidence="6 7" key="1">
    <citation type="submission" date="2024-04" db="EMBL/GenBank/DDBJ databases">
        <title>Tritrichomonas musculus Genome.</title>
        <authorList>
            <person name="Alves-Ferreira E."/>
            <person name="Grigg M."/>
            <person name="Lorenzi H."/>
            <person name="Galac M."/>
        </authorList>
    </citation>
    <scope>NUCLEOTIDE SEQUENCE [LARGE SCALE GENOMIC DNA]</scope>
    <source>
        <strain evidence="6 7">EAF2021</strain>
    </source>
</reference>
<dbReference type="PANTHER" id="PTHR11102:SF160">
    <property type="entry name" value="ERAD-ASSOCIATED E3 UBIQUITIN-PROTEIN LIGASE COMPONENT HRD3"/>
    <property type="match status" value="1"/>
</dbReference>
<evidence type="ECO:0000256" key="4">
    <source>
        <dbReference type="PROSITE-ProRule" id="PRU10141"/>
    </source>
</evidence>
<dbReference type="InterPro" id="IPR011009">
    <property type="entry name" value="Kinase-like_dom_sf"/>
</dbReference>
<dbReference type="Proteomes" id="UP001470230">
    <property type="component" value="Unassembled WGS sequence"/>
</dbReference>
<dbReference type="Pfam" id="PF08238">
    <property type="entry name" value="Sel1"/>
    <property type="match status" value="18"/>
</dbReference>
<evidence type="ECO:0000256" key="3">
    <source>
        <dbReference type="ARBA" id="ARBA00038101"/>
    </source>
</evidence>
<dbReference type="SMART" id="SM00220">
    <property type="entry name" value="S_TKc"/>
    <property type="match status" value="1"/>
</dbReference>
<comment type="caution">
    <text evidence="6">The sequence shown here is derived from an EMBL/GenBank/DDBJ whole genome shotgun (WGS) entry which is preliminary data.</text>
</comment>
<dbReference type="SUPFAM" id="SSF56112">
    <property type="entry name" value="Protein kinase-like (PK-like)"/>
    <property type="match status" value="1"/>
</dbReference>
<proteinExistence type="inferred from homology"/>